<gene>
    <name evidence="1" type="ORF">FA95DRAFT_1525107</name>
</gene>
<sequence>MPYAQGVRHQTGKQCLAGTREKLLDDIKDWIDNPKDNGPKLCLLTGLSGSGKSSVAHSIAEHYHQLKRLGSSFCFNKGKILSKLLFTTLAKDLAQFDRDFKHSLVNSIGNNASLQSVQDVNDQVQNFIISPMQNLTFVGPIVIVIDALDESGILGYRIELLRLLITLSKLPSNFRILLTSRPEEDVLKTLVPNPNVHHLKMGDVAKESTDKDILQFVSSQLTDELGMPLSTFQDQHYRTLVKKSEGLFQWAYLACSVIKGQMGGRSLNREMLWRYKQLTSNSSQELHHEKGVLDELYDVVLSQIIVEPEADGANERLKTLRALLGQILAAFQPLSANSLIRMYTMIPGLDLTLTEDIGWALGKLGALLTGVSDPSEPIRFIHSSFRDFVTTKTKSGKFYVEDLSQHHQLFVQGALYTLNQKLEFNMCQIPSSYYANSDVPGLKKRIAAYFDPWSKYAVQYWAMHLETILFDPPLECLIQLLLERKLLFWLEALSLLDIVNTAVGSLYAAAAYCQENGLILYILDAVRFVQMFATPLVRSVPQLYLSGIPSAPTTSIVYQEHIKLLKSVPVVHLGHTPHWPRTITSIQAHKDTVQAVAYSPDGRHIASGSNDETIRIWDAQTGQSVGTPLEGHTGWVYSVAYSPDGRHIASGSGQPVGTPLEGHTGAVDSLAYSPDGSHIASGSVDKTIRIWDAQT</sequence>
<organism evidence="1 2">
    <name type="scientific">Auriscalpium vulgare</name>
    <dbReference type="NCBI Taxonomy" id="40419"/>
    <lineage>
        <taxon>Eukaryota</taxon>
        <taxon>Fungi</taxon>
        <taxon>Dikarya</taxon>
        <taxon>Basidiomycota</taxon>
        <taxon>Agaricomycotina</taxon>
        <taxon>Agaricomycetes</taxon>
        <taxon>Russulales</taxon>
        <taxon>Auriscalpiaceae</taxon>
        <taxon>Auriscalpium</taxon>
    </lineage>
</organism>
<accession>A0ACB8RF09</accession>
<reference evidence="1" key="2">
    <citation type="journal article" date="2022" name="New Phytol.">
        <title>Evolutionary transition to the ectomycorrhizal habit in the genomes of a hyperdiverse lineage of mushroom-forming fungi.</title>
        <authorList>
            <person name="Looney B."/>
            <person name="Miyauchi S."/>
            <person name="Morin E."/>
            <person name="Drula E."/>
            <person name="Courty P.E."/>
            <person name="Kohler A."/>
            <person name="Kuo A."/>
            <person name="LaButti K."/>
            <person name="Pangilinan J."/>
            <person name="Lipzen A."/>
            <person name="Riley R."/>
            <person name="Andreopoulos W."/>
            <person name="He G."/>
            <person name="Johnson J."/>
            <person name="Nolan M."/>
            <person name="Tritt A."/>
            <person name="Barry K.W."/>
            <person name="Grigoriev I.V."/>
            <person name="Nagy L.G."/>
            <person name="Hibbett D."/>
            <person name="Henrissat B."/>
            <person name="Matheny P.B."/>
            <person name="Labbe J."/>
            <person name="Martin F.M."/>
        </authorList>
    </citation>
    <scope>NUCLEOTIDE SEQUENCE</scope>
    <source>
        <strain evidence="1">FP105234-sp</strain>
    </source>
</reference>
<evidence type="ECO:0000313" key="2">
    <source>
        <dbReference type="Proteomes" id="UP000814033"/>
    </source>
</evidence>
<dbReference type="EMBL" id="MU276051">
    <property type="protein sequence ID" value="KAI0042724.1"/>
    <property type="molecule type" value="Genomic_DNA"/>
</dbReference>
<proteinExistence type="predicted"/>
<reference evidence="1" key="1">
    <citation type="submission" date="2021-02" db="EMBL/GenBank/DDBJ databases">
        <authorList>
            <consortium name="DOE Joint Genome Institute"/>
            <person name="Ahrendt S."/>
            <person name="Looney B.P."/>
            <person name="Miyauchi S."/>
            <person name="Morin E."/>
            <person name="Drula E."/>
            <person name="Courty P.E."/>
            <person name="Chicoki N."/>
            <person name="Fauchery L."/>
            <person name="Kohler A."/>
            <person name="Kuo A."/>
            <person name="Labutti K."/>
            <person name="Pangilinan J."/>
            <person name="Lipzen A."/>
            <person name="Riley R."/>
            <person name="Andreopoulos W."/>
            <person name="He G."/>
            <person name="Johnson J."/>
            <person name="Barry K.W."/>
            <person name="Grigoriev I.V."/>
            <person name="Nagy L."/>
            <person name="Hibbett D."/>
            <person name="Henrissat B."/>
            <person name="Matheny P.B."/>
            <person name="Labbe J."/>
            <person name="Martin F."/>
        </authorList>
    </citation>
    <scope>NUCLEOTIDE SEQUENCE</scope>
    <source>
        <strain evidence="1">FP105234-sp</strain>
    </source>
</reference>
<dbReference type="Proteomes" id="UP000814033">
    <property type="component" value="Unassembled WGS sequence"/>
</dbReference>
<keyword evidence="2" id="KW-1185">Reference proteome</keyword>
<evidence type="ECO:0000313" key="1">
    <source>
        <dbReference type="EMBL" id="KAI0042724.1"/>
    </source>
</evidence>
<protein>
    <submittedName>
        <fullName evidence="1">Uncharacterized protein</fullName>
    </submittedName>
</protein>
<name>A0ACB8RF09_9AGAM</name>
<feature type="non-terminal residue" evidence="1">
    <location>
        <position position="695"/>
    </location>
</feature>
<comment type="caution">
    <text evidence="1">The sequence shown here is derived from an EMBL/GenBank/DDBJ whole genome shotgun (WGS) entry which is preliminary data.</text>
</comment>